<accession>A0A6L2KW18</accession>
<comment type="caution">
    <text evidence="4">The sequence shown here is derived from an EMBL/GenBank/DDBJ whole genome shotgun (WGS) entry which is preliminary data.</text>
</comment>
<keyword evidence="3" id="KW-0812">Transmembrane</keyword>
<keyword evidence="2 3" id="KW-0325">Glycoprotein</keyword>
<proteinExistence type="inferred from homology"/>
<dbReference type="GO" id="GO:0008168">
    <property type="term" value="F:methyltransferase activity"/>
    <property type="evidence" value="ECO:0007669"/>
    <property type="project" value="UniProtKB-UniRule"/>
</dbReference>
<dbReference type="PANTHER" id="PTHR10108">
    <property type="entry name" value="SAM-DEPENDENT METHYLTRANSFERASE"/>
    <property type="match status" value="1"/>
</dbReference>
<dbReference type="InterPro" id="IPR004159">
    <property type="entry name" value="Put_SAM_MeTrfase"/>
</dbReference>
<dbReference type="EMBL" id="BKCJ010002964">
    <property type="protein sequence ID" value="GEU52094.1"/>
    <property type="molecule type" value="Genomic_DNA"/>
</dbReference>
<organism evidence="4">
    <name type="scientific">Tanacetum cinerariifolium</name>
    <name type="common">Dalmatian daisy</name>
    <name type="synonym">Chrysanthemum cinerariifolium</name>
    <dbReference type="NCBI Taxonomy" id="118510"/>
    <lineage>
        <taxon>Eukaryota</taxon>
        <taxon>Viridiplantae</taxon>
        <taxon>Streptophyta</taxon>
        <taxon>Embryophyta</taxon>
        <taxon>Tracheophyta</taxon>
        <taxon>Spermatophyta</taxon>
        <taxon>Magnoliopsida</taxon>
        <taxon>eudicotyledons</taxon>
        <taxon>Gunneridae</taxon>
        <taxon>Pentapetalae</taxon>
        <taxon>asterids</taxon>
        <taxon>campanulids</taxon>
        <taxon>Asterales</taxon>
        <taxon>Asteraceae</taxon>
        <taxon>Asteroideae</taxon>
        <taxon>Anthemideae</taxon>
        <taxon>Anthemidinae</taxon>
        <taxon>Tanacetum</taxon>
    </lineage>
</organism>
<dbReference type="GO" id="GO:0032259">
    <property type="term" value="P:methylation"/>
    <property type="evidence" value="ECO:0007669"/>
    <property type="project" value="UniProtKB-KW"/>
</dbReference>
<dbReference type="PANTHER" id="PTHR10108:SF1177">
    <property type="entry name" value="METHYLTRANSFERASE"/>
    <property type="match status" value="1"/>
</dbReference>
<keyword evidence="3" id="KW-0735">Signal-anchor</keyword>
<keyword evidence="1 3" id="KW-0489">Methyltransferase</keyword>
<reference evidence="4" key="1">
    <citation type="journal article" date="2019" name="Sci. Rep.">
        <title>Draft genome of Tanacetum cinerariifolium, the natural source of mosquito coil.</title>
        <authorList>
            <person name="Yamashiro T."/>
            <person name="Shiraishi A."/>
            <person name="Satake H."/>
            <person name="Nakayama K."/>
        </authorList>
    </citation>
    <scope>NUCLEOTIDE SEQUENCE</scope>
</reference>
<dbReference type="AlphaFoldDB" id="A0A6L2KW18"/>
<keyword evidence="3 4" id="KW-0808">Transferase</keyword>
<sequence>MESVTLGIWLMLTWQEPDVEKHVCILDCTHGKDYKNAVVLIVLEAGKSVWVMNVVPTSWPNHVPLILDTWFLGVLHDWCEPFLTYPRTYNLVHAECLLSLETVKQLRCSMLDVFFEAIITRRGWSEIASLPTWFQHCPKKSMVRMVNAGAWWWWWSANCYYMSDSDGNHYGSSSRLNTSRNKCRGVGHTSMNCPNVVNASGQRVNNMATGGAQNNGLSNVTSAYVGGNAAQGRYGSASEQYQIVFHYGLTLSKFAIRCPDLGAGASVTQRGYQKDFLSCRRIENVPISKPKVPDGLV</sequence>
<protein>
    <recommendedName>
        <fullName evidence="3">Methyltransferase</fullName>
        <ecNumber evidence="3">2.1.1.-</ecNumber>
    </recommendedName>
</protein>
<evidence type="ECO:0000256" key="1">
    <source>
        <dbReference type="ARBA" id="ARBA00022603"/>
    </source>
</evidence>
<evidence type="ECO:0000256" key="2">
    <source>
        <dbReference type="ARBA" id="ARBA00023180"/>
    </source>
</evidence>
<evidence type="ECO:0000256" key="3">
    <source>
        <dbReference type="RuleBase" id="RU366043"/>
    </source>
</evidence>
<dbReference type="EC" id="2.1.1.-" evidence="3"/>
<gene>
    <name evidence="4" type="ORF">Tci_024072</name>
</gene>
<name>A0A6L2KW18_TANCI</name>
<dbReference type="Pfam" id="PF03141">
    <property type="entry name" value="Methyltransf_29"/>
    <property type="match status" value="1"/>
</dbReference>
<comment type="similarity">
    <text evidence="3">Belongs to the methyltransferase superfamily.</text>
</comment>
<dbReference type="GO" id="GO:0016020">
    <property type="term" value="C:membrane"/>
    <property type="evidence" value="ECO:0007669"/>
    <property type="project" value="UniProtKB-SubCell"/>
</dbReference>
<dbReference type="GO" id="GO:0005737">
    <property type="term" value="C:cytoplasm"/>
    <property type="evidence" value="ECO:0007669"/>
    <property type="project" value="TreeGrafter"/>
</dbReference>
<evidence type="ECO:0000313" key="4">
    <source>
        <dbReference type="EMBL" id="GEU52094.1"/>
    </source>
</evidence>
<comment type="subcellular location">
    <subcellularLocation>
        <location evidence="3">Membrane</location>
        <topology evidence="3">Single-pass type II membrane protein</topology>
    </subcellularLocation>
</comment>